<dbReference type="InterPro" id="IPR008974">
    <property type="entry name" value="TRAF-like"/>
</dbReference>
<dbReference type="Proteomes" id="UP000886998">
    <property type="component" value="Unassembled WGS sequence"/>
</dbReference>
<proteinExistence type="predicted"/>
<gene>
    <name evidence="3" type="ORF">TNIN_348831</name>
</gene>
<accession>A0A8X6XLC0</accession>
<dbReference type="PANTHER" id="PTHR24413">
    <property type="entry name" value="SPECKLE-TYPE POZ PROTEIN"/>
    <property type="match status" value="1"/>
</dbReference>
<dbReference type="EMBL" id="BMAV01010737">
    <property type="protein sequence ID" value="GFY56062.1"/>
    <property type="molecule type" value="Genomic_DNA"/>
</dbReference>
<sequence length="491" mass="57348">MDCKGICKEDGLTFTWFIENFRYCGRKNSERISTPTFAKGINDPIYFSLELYPKGFDIKSKDFISFYLYSHRSNISDTVYNIDFQLSFIAVDASVLVSKRLQVNDFKSGQRWGFEEFVEREEVCKKRKKDYLPGDVLTARCRIWDLNERITRNGHLFGRSGTILQRWSFLWNIEKFSSFQESKFSANESMMTLRFFPSRIENSETLIHVEICTQNRTLQFSTFRIDLVDTSGHRIQCLNDEFTFTEMIKTALFTLAISKEEVMKKESLYLQNDVLQLCFEYDIPFDLHPFNFVEKICWGCPSIQEENVKMPVDSTRTLKENLESSYKENLFCDTKLKTETGSFPAHKFILSARSLVFRKMFTSDMKEKSTGSVYIEDLDDDTVQRMLLYIYTATMPDLLWDSACNLYAAADKYEILSLKSECSSFLKDNLSLDNALDLLILSDMHHDEDLKSSTEKFILNHRGIFKTSEWKLFMKTNLQLAADLMCLALNK</sequence>
<dbReference type="InterPro" id="IPR011333">
    <property type="entry name" value="SKP1/BTB/POZ_sf"/>
</dbReference>
<comment type="caution">
    <text evidence="3">The sequence shown here is derived from an EMBL/GenBank/DDBJ whole genome shotgun (WGS) entry which is preliminary data.</text>
</comment>
<dbReference type="Pfam" id="PF22486">
    <property type="entry name" value="MATH_2"/>
    <property type="match status" value="1"/>
</dbReference>
<feature type="domain" description="MATH" evidence="2">
    <location>
        <begin position="11"/>
        <end position="143"/>
    </location>
</feature>
<evidence type="ECO:0000259" key="1">
    <source>
        <dbReference type="PROSITE" id="PS50097"/>
    </source>
</evidence>
<reference evidence="3" key="1">
    <citation type="submission" date="2020-08" db="EMBL/GenBank/DDBJ databases">
        <title>Multicomponent nature underlies the extraordinary mechanical properties of spider dragline silk.</title>
        <authorList>
            <person name="Kono N."/>
            <person name="Nakamura H."/>
            <person name="Mori M."/>
            <person name="Yoshida Y."/>
            <person name="Ohtoshi R."/>
            <person name="Malay A.D."/>
            <person name="Moran D.A.P."/>
            <person name="Tomita M."/>
            <person name="Numata K."/>
            <person name="Arakawa K."/>
        </authorList>
    </citation>
    <scope>NUCLEOTIDE SEQUENCE</scope>
</reference>
<dbReference type="Pfam" id="PF00651">
    <property type="entry name" value="BTB"/>
    <property type="match status" value="1"/>
</dbReference>
<dbReference type="GO" id="GO:0030163">
    <property type="term" value="P:protein catabolic process"/>
    <property type="evidence" value="ECO:0007669"/>
    <property type="project" value="UniProtKB-ARBA"/>
</dbReference>
<dbReference type="OrthoDB" id="6418787at2759"/>
<dbReference type="Gene3D" id="3.30.710.10">
    <property type="entry name" value="Potassium Channel Kv1.1, Chain A"/>
    <property type="match status" value="1"/>
</dbReference>
<evidence type="ECO:0000259" key="2">
    <source>
        <dbReference type="PROSITE" id="PS50144"/>
    </source>
</evidence>
<dbReference type="SMART" id="SM00225">
    <property type="entry name" value="BTB"/>
    <property type="match status" value="1"/>
</dbReference>
<organism evidence="3 4">
    <name type="scientific">Trichonephila inaurata madagascariensis</name>
    <dbReference type="NCBI Taxonomy" id="2747483"/>
    <lineage>
        <taxon>Eukaryota</taxon>
        <taxon>Metazoa</taxon>
        <taxon>Ecdysozoa</taxon>
        <taxon>Arthropoda</taxon>
        <taxon>Chelicerata</taxon>
        <taxon>Arachnida</taxon>
        <taxon>Araneae</taxon>
        <taxon>Araneomorphae</taxon>
        <taxon>Entelegynae</taxon>
        <taxon>Araneoidea</taxon>
        <taxon>Nephilidae</taxon>
        <taxon>Trichonephila</taxon>
        <taxon>Trichonephila inaurata</taxon>
    </lineage>
</organism>
<evidence type="ECO:0008006" key="5">
    <source>
        <dbReference type="Google" id="ProtNLM"/>
    </source>
</evidence>
<dbReference type="InterPro" id="IPR000210">
    <property type="entry name" value="BTB/POZ_dom"/>
</dbReference>
<evidence type="ECO:0000313" key="4">
    <source>
        <dbReference type="Proteomes" id="UP000886998"/>
    </source>
</evidence>
<dbReference type="Gene3D" id="2.60.210.10">
    <property type="entry name" value="Apoptosis, Tumor Necrosis Factor Receptor Associated Protein 2, Chain A"/>
    <property type="match status" value="1"/>
</dbReference>
<dbReference type="SUPFAM" id="SSF54695">
    <property type="entry name" value="POZ domain"/>
    <property type="match status" value="1"/>
</dbReference>
<dbReference type="CDD" id="cd18186">
    <property type="entry name" value="BTB_POZ_ZBTB_KLHL-like"/>
    <property type="match status" value="1"/>
</dbReference>
<dbReference type="Gene3D" id="1.25.40.420">
    <property type="match status" value="1"/>
</dbReference>
<keyword evidence="4" id="KW-1185">Reference proteome</keyword>
<dbReference type="AlphaFoldDB" id="A0A8X6XLC0"/>
<dbReference type="PROSITE" id="PS50144">
    <property type="entry name" value="MATH"/>
    <property type="match status" value="1"/>
</dbReference>
<protein>
    <recommendedName>
        <fullName evidence="5">Speckle-type POZ protein</fullName>
    </recommendedName>
</protein>
<dbReference type="InterPro" id="IPR002083">
    <property type="entry name" value="MATH/TRAF_dom"/>
</dbReference>
<feature type="domain" description="BTB" evidence="1">
    <location>
        <begin position="332"/>
        <end position="395"/>
    </location>
</feature>
<name>A0A8X6XLC0_9ARAC</name>
<dbReference type="SUPFAM" id="SSF49599">
    <property type="entry name" value="TRAF domain-like"/>
    <property type="match status" value="1"/>
</dbReference>
<evidence type="ECO:0000313" key="3">
    <source>
        <dbReference type="EMBL" id="GFY56062.1"/>
    </source>
</evidence>
<dbReference type="PROSITE" id="PS50097">
    <property type="entry name" value="BTB"/>
    <property type="match status" value="1"/>
</dbReference>